<dbReference type="OrthoDB" id="3795553at2759"/>
<feature type="compositionally biased region" description="Basic and acidic residues" evidence="1">
    <location>
        <begin position="445"/>
        <end position="458"/>
    </location>
</feature>
<sequence>MSLKRLAVRTKKSLSGLLDSPKEPAYTTEKVSNDLVDFGAGSSIDSSPSKSLGKGSPSRRNRFFESLRRKKAGNRSISEMNIQPPIGDETPLERKKPSLALNFEVSPPDQPIFDTTRKSLQASEIEVHRSSPITVPSAVKENMSPLQVMHPEVPGFSVGTIPDSPAPLHLRLIQETFPSFASFAADDFSTMQSSDATPLNSPLPTPLPGTNIPIQGVSKSEDSTASCPQTRSECTISQAYFDIPLHRIHGLDEHSIKTSTSARTAEIPIASRETDASFKLDDPFQDTVPDEHQLRSLSLRTTRGHGSDGRAIGALDHESLEDKSNVVSAYLAMHDDETSTKDEKQTELNRSEWGQHTGLYDGTGYGSDGESPTIVLDLFAAASILSDDFSEMTVDIALADDEIDDTNVDRKDNQDGMEASKATESKVSVDDHSLHDIIHAYVAGSEREQGGESEERTTRMAGSWPRAEDGVYEDGLEIIDTDAQEDIAAAARWTAMDTGFSG</sequence>
<gene>
    <name evidence="2" type="ORF">EJ04DRAFT_529009</name>
</gene>
<dbReference type="Proteomes" id="UP000799444">
    <property type="component" value="Unassembled WGS sequence"/>
</dbReference>
<accession>A0A9P4QM38</accession>
<evidence type="ECO:0000313" key="2">
    <source>
        <dbReference type="EMBL" id="KAF2727958.1"/>
    </source>
</evidence>
<evidence type="ECO:0000313" key="3">
    <source>
        <dbReference type="Proteomes" id="UP000799444"/>
    </source>
</evidence>
<dbReference type="EMBL" id="ML996302">
    <property type="protein sequence ID" value="KAF2727958.1"/>
    <property type="molecule type" value="Genomic_DNA"/>
</dbReference>
<evidence type="ECO:0000256" key="1">
    <source>
        <dbReference type="SAM" id="MobiDB-lite"/>
    </source>
</evidence>
<feature type="compositionally biased region" description="Basic residues" evidence="1">
    <location>
        <begin position="1"/>
        <end position="12"/>
    </location>
</feature>
<feature type="region of interest" description="Disordered" evidence="1">
    <location>
        <begin position="445"/>
        <end position="464"/>
    </location>
</feature>
<feature type="compositionally biased region" description="Low complexity" evidence="1">
    <location>
        <begin position="46"/>
        <end position="58"/>
    </location>
</feature>
<keyword evidence="3" id="KW-1185">Reference proteome</keyword>
<name>A0A9P4QM38_9PLEO</name>
<organism evidence="2 3">
    <name type="scientific">Polyplosphaeria fusca</name>
    <dbReference type="NCBI Taxonomy" id="682080"/>
    <lineage>
        <taxon>Eukaryota</taxon>
        <taxon>Fungi</taxon>
        <taxon>Dikarya</taxon>
        <taxon>Ascomycota</taxon>
        <taxon>Pezizomycotina</taxon>
        <taxon>Dothideomycetes</taxon>
        <taxon>Pleosporomycetidae</taxon>
        <taxon>Pleosporales</taxon>
        <taxon>Tetraplosphaeriaceae</taxon>
        <taxon>Polyplosphaeria</taxon>
    </lineage>
</organism>
<feature type="region of interest" description="Disordered" evidence="1">
    <location>
        <begin position="191"/>
        <end position="230"/>
    </location>
</feature>
<reference evidence="2" key="1">
    <citation type="journal article" date="2020" name="Stud. Mycol.">
        <title>101 Dothideomycetes genomes: a test case for predicting lifestyles and emergence of pathogens.</title>
        <authorList>
            <person name="Haridas S."/>
            <person name="Albert R."/>
            <person name="Binder M."/>
            <person name="Bloem J."/>
            <person name="Labutti K."/>
            <person name="Salamov A."/>
            <person name="Andreopoulos B."/>
            <person name="Baker S."/>
            <person name="Barry K."/>
            <person name="Bills G."/>
            <person name="Bluhm B."/>
            <person name="Cannon C."/>
            <person name="Castanera R."/>
            <person name="Culley D."/>
            <person name="Daum C."/>
            <person name="Ezra D."/>
            <person name="Gonzalez J."/>
            <person name="Henrissat B."/>
            <person name="Kuo A."/>
            <person name="Liang C."/>
            <person name="Lipzen A."/>
            <person name="Lutzoni F."/>
            <person name="Magnuson J."/>
            <person name="Mondo S."/>
            <person name="Nolan M."/>
            <person name="Ohm R."/>
            <person name="Pangilinan J."/>
            <person name="Park H.-J."/>
            <person name="Ramirez L."/>
            <person name="Alfaro M."/>
            <person name="Sun H."/>
            <person name="Tritt A."/>
            <person name="Yoshinaga Y."/>
            <person name="Zwiers L.-H."/>
            <person name="Turgeon B."/>
            <person name="Goodwin S."/>
            <person name="Spatafora J."/>
            <person name="Crous P."/>
            <person name="Grigoriev I."/>
        </authorList>
    </citation>
    <scope>NUCLEOTIDE SEQUENCE</scope>
    <source>
        <strain evidence="2">CBS 125425</strain>
    </source>
</reference>
<feature type="region of interest" description="Disordered" evidence="1">
    <location>
        <begin position="1"/>
        <end position="92"/>
    </location>
</feature>
<dbReference type="AlphaFoldDB" id="A0A9P4QM38"/>
<protein>
    <submittedName>
        <fullName evidence="2">Uncharacterized protein</fullName>
    </submittedName>
</protein>
<proteinExistence type="predicted"/>
<comment type="caution">
    <text evidence="2">The sequence shown here is derived from an EMBL/GenBank/DDBJ whole genome shotgun (WGS) entry which is preliminary data.</text>
</comment>